<comment type="similarity">
    <text evidence="10">Belongs to the MnmG family. TrmFO subfamily.</text>
</comment>
<dbReference type="HAMAP" id="MF_01037">
    <property type="entry name" value="TrmFO"/>
    <property type="match status" value="1"/>
</dbReference>
<dbReference type="GO" id="GO:0002098">
    <property type="term" value="P:tRNA wobble uridine modification"/>
    <property type="evidence" value="ECO:0007669"/>
    <property type="project" value="TreeGrafter"/>
</dbReference>
<dbReference type="AlphaFoldDB" id="A0A832I560"/>
<dbReference type="InterPro" id="IPR036188">
    <property type="entry name" value="FAD/NAD-bd_sf"/>
</dbReference>
<dbReference type="PANTHER" id="PTHR11806:SF2">
    <property type="entry name" value="METHYLENETETRAHYDROFOLATE--TRNA-(URACIL-5-)-METHYLTRANSFERASE TRMFO"/>
    <property type="match status" value="1"/>
</dbReference>
<reference evidence="12" key="1">
    <citation type="journal article" date="2020" name="mSystems">
        <title>Genome- and Community-Level Interaction Insights into Carbon Utilization and Element Cycling Functions of Hydrothermarchaeota in Hydrothermal Sediment.</title>
        <authorList>
            <person name="Zhou Z."/>
            <person name="Liu Y."/>
            <person name="Xu W."/>
            <person name="Pan J."/>
            <person name="Luo Z.H."/>
            <person name="Li M."/>
        </authorList>
    </citation>
    <scope>NUCLEOTIDE SEQUENCE [LARGE SCALE GENOMIC DNA]</scope>
    <source>
        <strain evidence="12">SpSt-86</strain>
    </source>
</reference>
<dbReference type="InterPro" id="IPR002218">
    <property type="entry name" value="MnmG-rel"/>
</dbReference>
<keyword evidence="7 10" id="KW-0274">FAD</keyword>
<comment type="cofactor">
    <cofactor evidence="1 10">
        <name>FAD</name>
        <dbReference type="ChEBI" id="CHEBI:57692"/>
    </cofactor>
</comment>
<dbReference type="NCBIfam" id="NF003739">
    <property type="entry name" value="PRK05335.1"/>
    <property type="match status" value="1"/>
</dbReference>
<dbReference type="GO" id="GO:0005829">
    <property type="term" value="C:cytosol"/>
    <property type="evidence" value="ECO:0007669"/>
    <property type="project" value="TreeGrafter"/>
</dbReference>
<keyword evidence="4 10" id="KW-0285">Flavoprotein</keyword>
<dbReference type="InterPro" id="IPR004417">
    <property type="entry name" value="TrmFO"/>
</dbReference>
<dbReference type="EMBL" id="DTKQ01000032">
    <property type="protein sequence ID" value="HGZ79128.1"/>
    <property type="molecule type" value="Genomic_DNA"/>
</dbReference>
<comment type="caution">
    <text evidence="12">The sequence shown here is derived from an EMBL/GenBank/DDBJ whole genome shotgun (WGS) entry which is preliminary data.</text>
</comment>
<dbReference type="Pfam" id="PF01134">
    <property type="entry name" value="GIDA"/>
    <property type="match status" value="1"/>
</dbReference>
<comment type="catalytic activity">
    <reaction evidence="10">
        <text>uridine(54) in tRNA + (6R)-5,10-methylene-5,6,7,8-tetrahydrofolate + NADH + H(+) = 5-methyluridine(54) in tRNA + (6S)-5,6,7,8-tetrahydrofolate + NAD(+)</text>
        <dbReference type="Rhea" id="RHEA:16873"/>
        <dbReference type="Rhea" id="RHEA-COMP:10167"/>
        <dbReference type="Rhea" id="RHEA-COMP:10193"/>
        <dbReference type="ChEBI" id="CHEBI:15378"/>
        <dbReference type="ChEBI" id="CHEBI:15636"/>
        <dbReference type="ChEBI" id="CHEBI:57453"/>
        <dbReference type="ChEBI" id="CHEBI:57540"/>
        <dbReference type="ChEBI" id="CHEBI:57945"/>
        <dbReference type="ChEBI" id="CHEBI:65315"/>
        <dbReference type="ChEBI" id="CHEBI:74447"/>
        <dbReference type="EC" id="2.1.1.74"/>
    </reaction>
</comment>
<evidence type="ECO:0000256" key="1">
    <source>
        <dbReference type="ARBA" id="ARBA00001974"/>
    </source>
</evidence>
<proteinExistence type="inferred from homology"/>
<name>A0A832I560_9THEM</name>
<evidence type="ECO:0000256" key="6">
    <source>
        <dbReference type="ARBA" id="ARBA00022694"/>
    </source>
</evidence>
<evidence type="ECO:0000256" key="2">
    <source>
        <dbReference type="ARBA" id="ARBA00022490"/>
    </source>
</evidence>
<evidence type="ECO:0000256" key="4">
    <source>
        <dbReference type="ARBA" id="ARBA00022630"/>
    </source>
</evidence>
<dbReference type="InterPro" id="IPR040131">
    <property type="entry name" value="MnmG_N"/>
</dbReference>
<evidence type="ECO:0000256" key="5">
    <source>
        <dbReference type="ARBA" id="ARBA00022679"/>
    </source>
</evidence>
<evidence type="ECO:0000313" key="12">
    <source>
        <dbReference type="EMBL" id="HGZ79128.1"/>
    </source>
</evidence>
<dbReference type="GO" id="GO:0050660">
    <property type="term" value="F:flavin adenine dinucleotide binding"/>
    <property type="evidence" value="ECO:0007669"/>
    <property type="project" value="UniProtKB-UniRule"/>
</dbReference>
<dbReference type="SUPFAM" id="SSF51905">
    <property type="entry name" value="FAD/NAD(P)-binding domain"/>
    <property type="match status" value="1"/>
</dbReference>
<evidence type="ECO:0000256" key="9">
    <source>
        <dbReference type="ARBA" id="ARBA00023027"/>
    </source>
</evidence>
<comment type="catalytic activity">
    <reaction evidence="10">
        <text>uridine(54) in tRNA + (6R)-5,10-methylene-5,6,7,8-tetrahydrofolate + NADPH + H(+) = 5-methyluridine(54) in tRNA + (6S)-5,6,7,8-tetrahydrofolate + NADP(+)</text>
        <dbReference type="Rhea" id="RHEA:62372"/>
        <dbReference type="Rhea" id="RHEA-COMP:10167"/>
        <dbReference type="Rhea" id="RHEA-COMP:10193"/>
        <dbReference type="ChEBI" id="CHEBI:15378"/>
        <dbReference type="ChEBI" id="CHEBI:15636"/>
        <dbReference type="ChEBI" id="CHEBI:57453"/>
        <dbReference type="ChEBI" id="CHEBI:57783"/>
        <dbReference type="ChEBI" id="CHEBI:58349"/>
        <dbReference type="ChEBI" id="CHEBI:65315"/>
        <dbReference type="ChEBI" id="CHEBI:74447"/>
        <dbReference type="EC" id="2.1.1.74"/>
    </reaction>
</comment>
<dbReference type="Gene3D" id="3.50.50.60">
    <property type="entry name" value="FAD/NAD(P)-binding domain"/>
    <property type="match status" value="2"/>
</dbReference>
<accession>A0A832I560</accession>
<keyword evidence="2 10" id="KW-0963">Cytoplasm</keyword>
<keyword evidence="3 10" id="KW-0489">Methyltransferase</keyword>
<dbReference type="PANTHER" id="PTHR11806">
    <property type="entry name" value="GLUCOSE INHIBITED DIVISION PROTEIN A"/>
    <property type="match status" value="1"/>
</dbReference>
<comment type="subcellular location">
    <subcellularLocation>
        <location evidence="10">Cytoplasm</location>
    </subcellularLocation>
</comment>
<evidence type="ECO:0000256" key="8">
    <source>
        <dbReference type="ARBA" id="ARBA00022857"/>
    </source>
</evidence>
<dbReference type="EC" id="2.1.1.74" evidence="10"/>
<keyword evidence="8 10" id="KW-0521">NADP</keyword>
<evidence type="ECO:0000256" key="10">
    <source>
        <dbReference type="HAMAP-Rule" id="MF_01037"/>
    </source>
</evidence>
<dbReference type="GO" id="GO:0047151">
    <property type="term" value="F:tRNA (uracil(54)-C5)-methyltransferase activity, 5,10-methylenetetrahydrofolate-dependent"/>
    <property type="evidence" value="ECO:0007669"/>
    <property type="project" value="UniProtKB-UniRule"/>
</dbReference>
<comment type="function">
    <text evidence="10">Catalyzes the folate-dependent formation of 5-methyl-uridine at position 54 (M-5-U54) in all tRNAs.</text>
</comment>
<feature type="binding site" evidence="10">
    <location>
        <begin position="7"/>
        <end position="12"/>
    </location>
    <ligand>
        <name>FAD</name>
        <dbReference type="ChEBI" id="CHEBI:57692"/>
    </ligand>
</feature>
<feature type="domain" description="MnmG N-terminal" evidence="11">
    <location>
        <begin position="2"/>
        <end position="364"/>
    </location>
</feature>
<organism evidence="12">
    <name type="scientific">Pseudothermotoga hypogea</name>
    <dbReference type="NCBI Taxonomy" id="57487"/>
    <lineage>
        <taxon>Bacteria</taxon>
        <taxon>Thermotogati</taxon>
        <taxon>Thermotogota</taxon>
        <taxon>Thermotogae</taxon>
        <taxon>Thermotogales</taxon>
        <taxon>Thermotogaceae</taxon>
        <taxon>Pseudothermotoga</taxon>
    </lineage>
</organism>
<evidence type="ECO:0000259" key="11">
    <source>
        <dbReference type="Pfam" id="PF01134"/>
    </source>
</evidence>
<keyword evidence="6 10" id="KW-0819">tRNA processing</keyword>
<dbReference type="NCBIfam" id="TIGR00137">
    <property type="entry name" value="gid_trmFO"/>
    <property type="match status" value="1"/>
</dbReference>
<sequence length="429" mass="48292">MKVHVVGAGLAGSEVAYQLAIRGIEVILHEMRPAKMTPVHRTGFFAELVCSNSLKSEELHNASGLLKREMELFGSLTLRIAKECRVPAGKALAVNRERFSARVTEEVLKSGVQLVVEEVSEIPDDGNVWVIATGPATSESLANWLNEKLGNALYFFDAVAPIIAADSIDYSKVFFADRYGAGTSDYINCPMNEEQYERFYEALLSAEVVPIEGFDSCLLFERCKPIEEIARSGKMSLLFGPLRPVGLIDPRTNRQPYAVVQLRKENVEGTMYNIVGFQTRLKWPEQKRVIRLIPGLENAEILRYGVMHRNFYVNSRKVLDCHFRLKGTEKIFFAGQITGVEGYVESAASGLYVALNIYRYLKKQSLLKLPTTTMMGSLFDYVCNGIADQLQPMYANYGLLKDSRDRQRAAERSLRDLERFLVEAGWREG</sequence>
<evidence type="ECO:0000256" key="3">
    <source>
        <dbReference type="ARBA" id="ARBA00022603"/>
    </source>
</evidence>
<gene>
    <name evidence="10" type="primary">trmFO</name>
    <name evidence="12" type="ORF">ENW55_03995</name>
</gene>
<dbReference type="GO" id="GO:0030488">
    <property type="term" value="P:tRNA methylation"/>
    <property type="evidence" value="ECO:0007669"/>
    <property type="project" value="TreeGrafter"/>
</dbReference>
<keyword evidence="5 10" id="KW-0808">Transferase</keyword>
<protein>
    <recommendedName>
        <fullName evidence="10">Methylenetetrahydrofolate--tRNA-(uracil-5-)-methyltransferase TrmFO</fullName>
        <ecNumber evidence="10">2.1.1.74</ecNumber>
    </recommendedName>
    <alternativeName>
        <fullName evidence="10">Folate-dependent tRNA (uracil-5-)-methyltransferase</fullName>
    </alternativeName>
    <alternativeName>
        <fullName evidence="10">Folate-dependent tRNA(M-5-U54)-methyltransferase</fullName>
    </alternativeName>
</protein>
<keyword evidence="9 10" id="KW-0520">NAD</keyword>
<evidence type="ECO:0000256" key="7">
    <source>
        <dbReference type="ARBA" id="ARBA00022827"/>
    </source>
</evidence>